<dbReference type="GO" id="GO:0006777">
    <property type="term" value="P:Mo-molybdopterin cofactor biosynthetic process"/>
    <property type="evidence" value="ECO:0007669"/>
    <property type="project" value="InterPro"/>
</dbReference>
<dbReference type="PANTHER" id="PTHR23404">
    <property type="entry name" value="MOLYBDOPTERIN SYNTHASE RELATED"/>
    <property type="match status" value="1"/>
</dbReference>
<dbReference type="CDD" id="cd00756">
    <property type="entry name" value="MoaE"/>
    <property type="match status" value="1"/>
</dbReference>
<accession>A0A1G6GXM6</accession>
<organism evidence="1 2">
    <name type="scientific">Raineyella antarctica</name>
    <dbReference type="NCBI Taxonomy" id="1577474"/>
    <lineage>
        <taxon>Bacteria</taxon>
        <taxon>Bacillati</taxon>
        <taxon>Actinomycetota</taxon>
        <taxon>Actinomycetes</taxon>
        <taxon>Propionibacteriales</taxon>
        <taxon>Propionibacteriaceae</taxon>
        <taxon>Raineyella</taxon>
    </lineage>
</organism>
<name>A0A1G6GXM6_9ACTN</name>
<protein>
    <submittedName>
        <fullName evidence="1">Molybdopterin synthase subunit MoaE</fullName>
    </submittedName>
</protein>
<dbReference type="STRING" id="1577474.GA0111570_105123"/>
<proteinExistence type="predicted"/>
<dbReference type="SUPFAM" id="SSF54690">
    <property type="entry name" value="Molybdopterin synthase subunit MoaE"/>
    <property type="match status" value="1"/>
</dbReference>
<dbReference type="Pfam" id="PF02391">
    <property type="entry name" value="MoaE"/>
    <property type="match status" value="1"/>
</dbReference>
<dbReference type="EMBL" id="FMYF01000005">
    <property type="protein sequence ID" value="SDB85896.1"/>
    <property type="molecule type" value="Genomic_DNA"/>
</dbReference>
<sequence>MALLGTVVRMLRTRSRVTSEAIAVDDLLRAVADPSVGGVGLFVGLVRDHDQAGPGATVRWLEYSAHPSAEEAMERIIAEVAESYDAVVAAAEHRVGRLGVGETAVVVAVGAAHRDSALEACRTLIDRIKTEVPIWKRQAFDDGVTSWVGL</sequence>
<dbReference type="AlphaFoldDB" id="A0A1G6GXM6"/>
<dbReference type="Gene3D" id="3.90.1170.40">
    <property type="entry name" value="Molybdopterin biosynthesis MoaE subunit"/>
    <property type="match status" value="1"/>
</dbReference>
<gene>
    <name evidence="1" type="ORF">GA0111570_105123</name>
</gene>
<dbReference type="InterPro" id="IPR036563">
    <property type="entry name" value="MoaE_sf"/>
</dbReference>
<dbReference type="Proteomes" id="UP000199086">
    <property type="component" value="Unassembled WGS sequence"/>
</dbReference>
<reference evidence="1 2" key="1">
    <citation type="submission" date="2016-06" db="EMBL/GenBank/DDBJ databases">
        <authorList>
            <person name="Olsen C.W."/>
            <person name="Carey S."/>
            <person name="Hinshaw L."/>
            <person name="Karasin A.I."/>
        </authorList>
    </citation>
    <scope>NUCLEOTIDE SEQUENCE [LARGE SCALE GENOMIC DNA]</scope>
    <source>
        <strain evidence="1 2">LZ-22</strain>
    </source>
</reference>
<evidence type="ECO:0000313" key="1">
    <source>
        <dbReference type="EMBL" id="SDB85896.1"/>
    </source>
</evidence>
<dbReference type="InterPro" id="IPR003448">
    <property type="entry name" value="Mopterin_biosynth_MoaE"/>
</dbReference>
<evidence type="ECO:0000313" key="2">
    <source>
        <dbReference type="Proteomes" id="UP000199086"/>
    </source>
</evidence>
<keyword evidence="2" id="KW-1185">Reference proteome</keyword>